<dbReference type="Proteomes" id="UP000756703">
    <property type="component" value="Unassembled WGS sequence"/>
</dbReference>
<comment type="caution">
    <text evidence="1">The sequence shown here is derived from an EMBL/GenBank/DDBJ whole genome shotgun (WGS) entry which is preliminary data.</text>
</comment>
<organism evidence="1 2">
    <name type="scientific">Candidatus Sungiibacteriota bacterium</name>
    <dbReference type="NCBI Taxonomy" id="2750080"/>
    <lineage>
        <taxon>Bacteria</taxon>
        <taxon>Candidatus Sungiibacteriota</taxon>
    </lineage>
</organism>
<sequence length="304" mass="35269">MVLFYSFTDPRRIRGTGREFGQTLKPWGHANPNRIRRSEVKVLLSVIPQLQVAAELLDAMNKSIDHFSQGRSFDFRLVRIDQFLVPPTYVERYDAACMSYWSERNSHPSREVMEPFLVRPRKGLTDDDCLQYAAVLYRSGEFGKDAHWGARFYLQQFALPSQPQLFIRLDCREIVNARDEAPSTFDIKGQLWLPDCDRFTLSWVLAWATRDVYFQDQREWRPRRSYPGNLADEIADEFGRFRSDVGVIDALAKKTEVSESKHARLLLRHAWASATMSKTRPSPFPGAGEHLTKLFESIKTEETK</sequence>
<evidence type="ECO:0000313" key="1">
    <source>
        <dbReference type="EMBL" id="MBI4132490.1"/>
    </source>
</evidence>
<name>A0A933DRT2_9BACT</name>
<gene>
    <name evidence="1" type="ORF">HY473_00110</name>
</gene>
<evidence type="ECO:0000313" key="2">
    <source>
        <dbReference type="Proteomes" id="UP000756703"/>
    </source>
</evidence>
<reference evidence="1" key="1">
    <citation type="submission" date="2020-07" db="EMBL/GenBank/DDBJ databases">
        <title>Huge and variable diversity of episymbiotic CPR bacteria and DPANN archaea in groundwater ecosystems.</title>
        <authorList>
            <person name="He C.Y."/>
            <person name="Keren R."/>
            <person name="Whittaker M."/>
            <person name="Farag I.F."/>
            <person name="Doudna J."/>
            <person name="Cate J.H.D."/>
            <person name="Banfield J.F."/>
        </authorList>
    </citation>
    <scope>NUCLEOTIDE SEQUENCE</scope>
    <source>
        <strain evidence="1">NC_groundwater_1225_Ag_S-0.1um_56_177</strain>
    </source>
</reference>
<proteinExistence type="predicted"/>
<dbReference type="EMBL" id="JACQMI010000002">
    <property type="protein sequence ID" value="MBI4132490.1"/>
    <property type="molecule type" value="Genomic_DNA"/>
</dbReference>
<protein>
    <submittedName>
        <fullName evidence="1">Uncharacterized protein</fullName>
    </submittedName>
</protein>
<accession>A0A933DRT2</accession>
<dbReference type="AlphaFoldDB" id="A0A933DRT2"/>